<dbReference type="InterPro" id="IPR038937">
    <property type="entry name" value="RopGEF"/>
</dbReference>
<evidence type="ECO:0000256" key="2">
    <source>
        <dbReference type="PROSITE-ProRule" id="PRU00663"/>
    </source>
</evidence>
<dbReference type="Proteomes" id="UP000030645">
    <property type="component" value="Unassembled WGS sequence"/>
</dbReference>
<dbReference type="Pfam" id="PF03759">
    <property type="entry name" value="PRONE"/>
    <property type="match status" value="1"/>
</dbReference>
<accession>W9RN19</accession>
<reference evidence="6" key="1">
    <citation type="submission" date="2013-01" db="EMBL/GenBank/DDBJ databases">
        <title>Draft Genome Sequence of a Mulberry Tree, Morus notabilis C.K. Schneid.</title>
        <authorList>
            <person name="He N."/>
            <person name="Zhao S."/>
        </authorList>
    </citation>
    <scope>NUCLEOTIDE SEQUENCE</scope>
</reference>
<feature type="compositionally biased region" description="Low complexity" evidence="3">
    <location>
        <begin position="19"/>
        <end position="36"/>
    </location>
</feature>
<dbReference type="PROSITE" id="PS51334">
    <property type="entry name" value="PRONE"/>
    <property type="match status" value="1"/>
</dbReference>
<sequence>MEIYSSGDELDRSSERFESYSLSADVSESESSGSFSRRQCDHEAGTSSSLASSPPREPASAGSSVLRARVNGDFPVTGSKARNVVVPATNAEKPETDLSEVELMKERFAKLLLGEDMSGGSKGVCTALAISNAITNLSAAVFGEVWKLEPLSPQKKSIWRREMDWLLCVSDSIVELIPSLQEFPGGGTCEVMVTRPRSDLYVNLPALKKLDALLISILDGFQESEFYYVDRGIIVPDDTERDTFNSTRREVVAAVSKGPTKWFIR</sequence>
<proteinExistence type="predicted"/>
<protein>
    <submittedName>
        <fullName evidence="5">Rop guanine nucleotide exchange factor 1</fullName>
    </submittedName>
</protein>
<feature type="region of interest" description="Disordered" evidence="3">
    <location>
        <begin position="1"/>
        <end position="67"/>
    </location>
</feature>
<feature type="compositionally biased region" description="Basic and acidic residues" evidence="3">
    <location>
        <begin position="9"/>
        <end position="18"/>
    </location>
</feature>
<dbReference type="InterPro" id="IPR005512">
    <property type="entry name" value="PRONE_dom"/>
</dbReference>
<evidence type="ECO:0000259" key="4">
    <source>
        <dbReference type="PROSITE" id="PS51334"/>
    </source>
</evidence>
<dbReference type="AlphaFoldDB" id="W9RN19"/>
<evidence type="ECO:0000256" key="3">
    <source>
        <dbReference type="SAM" id="MobiDB-lite"/>
    </source>
</evidence>
<dbReference type="PANTHER" id="PTHR33101">
    <property type="entry name" value="ROP GUANINE NUCLEOTIDE EXCHANGE FACTOR 1"/>
    <property type="match status" value="1"/>
</dbReference>
<dbReference type="Gene3D" id="1.20.58.2010">
    <property type="entry name" value="PRONE domain, subdomain 1"/>
    <property type="match status" value="1"/>
</dbReference>
<dbReference type="STRING" id="981085.W9RN19"/>
<keyword evidence="6" id="KW-1185">Reference proteome</keyword>
<dbReference type="PANTHER" id="PTHR33101:SF50">
    <property type="entry name" value="ROP GUANINE NUCLEOTIDE EXCHANGE FACTOR 1-LIKE"/>
    <property type="match status" value="1"/>
</dbReference>
<evidence type="ECO:0000256" key="1">
    <source>
        <dbReference type="ARBA" id="ARBA00022658"/>
    </source>
</evidence>
<dbReference type="EMBL" id="KE344949">
    <property type="protein sequence ID" value="EXB88228.1"/>
    <property type="molecule type" value="Genomic_DNA"/>
</dbReference>
<gene>
    <name evidence="5" type="ORF">L484_011658</name>
</gene>
<keyword evidence="1 2" id="KW-0344">Guanine-nucleotide releasing factor</keyword>
<organism evidence="5 6">
    <name type="scientific">Morus notabilis</name>
    <dbReference type="NCBI Taxonomy" id="981085"/>
    <lineage>
        <taxon>Eukaryota</taxon>
        <taxon>Viridiplantae</taxon>
        <taxon>Streptophyta</taxon>
        <taxon>Embryophyta</taxon>
        <taxon>Tracheophyta</taxon>
        <taxon>Spermatophyta</taxon>
        <taxon>Magnoliopsida</taxon>
        <taxon>eudicotyledons</taxon>
        <taxon>Gunneridae</taxon>
        <taxon>Pentapetalae</taxon>
        <taxon>rosids</taxon>
        <taxon>fabids</taxon>
        <taxon>Rosales</taxon>
        <taxon>Moraceae</taxon>
        <taxon>Moreae</taxon>
        <taxon>Morus</taxon>
    </lineage>
</organism>
<evidence type="ECO:0000313" key="5">
    <source>
        <dbReference type="EMBL" id="EXB88228.1"/>
    </source>
</evidence>
<feature type="domain" description="PRONE" evidence="4">
    <location>
        <begin position="91"/>
        <end position="265"/>
    </location>
</feature>
<evidence type="ECO:0000313" key="6">
    <source>
        <dbReference type="Proteomes" id="UP000030645"/>
    </source>
</evidence>
<dbReference type="GO" id="GO:0005085">
    <property type="term" value="F:guanyl-nucleotide exchange factor activity"/>
    <property type="evidence" value="ECO:0007669"/>
    <property type="project" value="UniProtKB-UniRule"/>
</dbReference>
<name>W9RN19_9ROSA</name>